<feature type="region of interest" description="Disordered" evidence="1">
    <location>
        <begin position="185"/>
        <end position="208"/>
    </location>
</feature>
<evidence type="ECO:0000256" key="1">
    <source>
        <dbReference type="SAM" id="MobiDB-lite"/>
    </source>
</evidence>
<organism evidence="2 3">
    <name type="scientific">Gymnopus androsaceus JB14</name>
    <dbReference type="NCBI Taxonomy" id="1447944"/>
    <lineage>
        <taxon>Eukaryota</taxon>
        <taxon>Fungi</taxon>
        <taxon>Dikarya</taxon>
        <taxon>Basidiomycota</taxon>
        <taxon>Agaricomycotina</taxon>
        <taxon>Agaricomycetes</taxon>
        <taxon>Agaricomycetidae</taxon>
        <taxon>Agaricales</taxon>
        <taxon>Marasmiineae</taxon>
        <taxon>Omphalotaceae</taxon>
        <taxon>Gymnopus</taxon>
    </lineage>
</organism>
<dbReference type="Proteomes" id="UP000799118">
    <property type="component" value="Unassembled WGS sequence"/>
</dbReference>
<protein>
    <submittedName>
        <fullName evidence="2">Uncharacterized protein</fullName>
    </submittedName>
</protein>
<gene>
    <name evidence="2" type="ORF">BT96DRAFT_413986</name>
</gene>
<proteinExistence type="predicted"/>
<accession>A0A6A4GTC1</accession>
<reference evidence="2" key="1">
    <citation type="journal article" date="2019" name="Environ. Microbiol.">
        <title>Fungal ecological strategies reflected in gene transcription - a case study of two litter decomposers.</title>
        <authorList>
            <person name="Barbi F."/>
            <person name="Kohler A."/>
            <person name="Barry K."/>
            <person name="Baskaran P."/>
            <person name="Daum C."/>
            <person name="Fauchery L."/>
            <person name="Ihrmark K."/>
            <person name="Kuo A."/>
            <person name="LaButti K."/>
            <person name="Lipzen A."/>
            <person name="Morin E."/>
            <person name="Grigoriev I.V."/>
            <person name="Henrissat B."/>
            <person name="Lindahl B."/>
            <person name="Martin F."/>
        </authorList>
    </citation>
    <scope>NUCLEOTIDE SEQUENCE</scope>
    <source>
        <strain evidence="2">JB14</strain>
    </source>
</reference>
<sequence length="390" mass="44479">MEHRTFMPLFQSLPLHDHQLERFSVNSTFEAMRTGPVPWVGLLVDFVKGEYKTEHGAVRDVNRYVVDPHNPQGRSGLTLTVERYTFSANSSNQLVKVDYSAVRYHKTKHLLCDVFMPTAKQSFYIPNTIYNQQLPDILESVPSDASMPMPIALTPMPNDFERETIFTGIWAPDYVYLDPLEPQQSPDPIHASKSPQTPDSWPASPPLPAPMPERPLRHWILHPKLLGIPIQVDINGGSLDTSTKKGGIFVKTTNSVNGIGVVCQRLGQTISIPYTSIVSFHKRPKPATEKALMVVARGCPEYIGMFVRQIHHFYENEKTEENHMLQVVAVNRSESLESTDLNFLDVHPMDLEYVQETAEERKYSKVMLQETRLEAQYNQVSVRPRQKHLY</sequence>
<dbReference type="OrthoDB" id="3046762at2759"/>
<dbReference type="EMBL" id="ML769714">
    <property type="protein sequence ID" value="KAE9389042.1"/>
    <property type="molecule type" value="Genomic_DNA"/>
</dbReference>
<evidence type="ECO:0000313" key="2">
    <source>
        <dbReference type="EMBL" id="KAE9389042.1"/>
    </source>
</evidence>
<keyword evidence="3" id="KW-1185">Reference proteome</keyword>
<evidence type="ECO:0000313" key="3">
    <source>
        <dbReference type="Proteomes" id="UP000799118"/>
    </source>
</evidence>
<dbReference type="AlphaFoldDB" id="A0A6A4GTC1"/>
<name>A0A6A4GTC1_9AGAR</name>